<sequence>LVGYRQSGLPMNPRIACATIIAVIKMQVPAPPNSFKVLEQFMQNFLCSVLNWSPRVGIRAAAHILANAEELCEHSFYRLVYAMKWFNIPPEVYFSTFIRCT</sequence>
<feature type="non-terminal residue" evidence="1">
    <location>
        <position position="1"/>
    </location>
</feature>
<accession>A0AAD6ZVW1</accession>
<organism evidence="1 2">
    <name type="scientific">Mycena albidolilacea</name>
    <dbReference type="NCBI Taxonomy" id="1033008"/>
    <lineage>
        <taxon>Eukaryota</taxon>
        <taxon>Fungi</taxon>
        <taxon>Dikarya</taxon>
        <taxon>Basidiomycota</taxon>
        <taxon>Agaricomycotina</taxon>
        <taxon>Agaricomycetes</taxon>
        <taxon>Agaricomycetidae</taxon>
        <taxon>Agaricales</taxon>
        <taxon>Marasmiineae</taxon>
        <taxon>Mycenaceae</taxon>
        <taxon>Mycena</taxon>
    </lineage>
</organism>
<gene>
    <name evidence="1" type="ORF">DFH08DRAFT_704093</name>
</gene>
<dbReference type="EMBL" id="JARIHO010000025">
    <property type="protein sequence ID" value="KAJ7342565.1"/>
    <property type="molecule type" value="Genomic_DNA"/>
</dbReference>
<dbReference type="Proteomes" id="UP001218218">
    <property type="component" value="Unassembled WGS sequence"/>
</dbReference>
<keyword evidence="2" id="KW-1185">Reference proteome</keyword>
<name>A0AAD6ZVW1_9AGAR</name>
<evidence type="ECO:0000313" key="1">
    <source>
        <dbReference type="EMBL" id="KAJ7342565.1"/>
    </source>
</evidence>
<dbReference type="AlphaFoldDB" id="A0AAD6ZVW1"/>
<evidence type="ECO:0000313" key="2">
    <source>
        <dbReference type="Proteomes" id="UP001218218"/>
    </source>
</evidence>
<reference evidence="1" key="1">
    <citation type="submission" date="2023-03" db="EMBL/GenBank/DDBJ databases">
        <title>Massive genome expansion in bonnet fungi (Mycena s.s.) driven by repeated elements and novel gene families across ecological guilds.</title>
        <authorList>
            <consortium name="Lawrence Berkeley National Laboratory"/>
            <person name="Harder C.B."/>
            <person name="Miyauchi S."/>
            <person name="Viragh M."/>
            <person name="Kuo A."/>
            <person name="Thoen E."/>
            <person name="Andreopoulos B."/>
            <person name="Lu D."/>
            <person name="Skrede I."/>
            <person name="Drula E."/>
            <person name="Henrissat B."/>
            <person name="Morin E."/>
            <person name="Kohler A."/>
            <person name="Barry K."/>
            <person name="LaButti K."/>
            <person name="Morin E."/>
            <person name="Salamov A."/>
            <person name="Lipzen A."/>
            <person name="Mereny Z."/>
            <person name="Hegedus B."/>
            <person name="Baldrian P."/>
            <person name="Stursova M."/>
            <person name="Weitz H."/>
            <person name="Taylor A."/>
            <person name="Grigoriev I.V."/>
            <person name="Nagy L.G."/>
            <person name="Martin F."/>
            <person name="Kauserud H."/>
        </authorList>
    </citation>
    <scope>NUCLEOTIDE SEQUENCE</scope>
    <source>
        <strain evidence="1">CBHHK002</strain>
    </source>
</reference>
<comment type="caution">
    <text evidence="1">The sequence shown here is derived from an EMBL/GenBank/DDBJ whole genome shotgun (WGS) entry which is preliminary data.</text>
</comment>
<proteinExistence type="predicted"/>
<protein>
    <submittedName>
        <fullName evidence="1">Uncharacterized protein</fullName>
    </submittedName>
</protein>